<organism evidence="1 2">
    <name type="scientific">Acinetobacter chinensis</name>
    <dbReference type="NCBI Taxonomy" id="2004650"/>
    <lineage>
        <taxon>Bacteria</taxon>
        <taxon>Pseudomonadati</taxon>
        <taxon>Pseudomonadota</taxon>
        <taxon>Gammaproteobacteria</taxon>
        <taxon>Moraxellales</taxon>
        <taxon>Moraxellaceae</taxon>
        <taxon>Acinetobacter</taxon>
    </lineage>
</organism>
<protein>
    <recommendedName>
        <fullName evidence="3">Phage regulatory protein CII</fullName>
    </recommendedName>
</protein>
<comment type="caution">
    <text evidence="1">The sequence shown here is derived from an EMBL/GenBank/DDBJ whole genome shotgun (WGS) entry which is preliminary data.</text>
</comment>
<reference evidence="1 2" key="1">
    <citation type="submission" date="2023-06" db="EMBL/GenBank/DDBJ databases">
        <title>Genomic Analysis of Acinetobacter Strains Recovered from South Australian Aquatic Samples provides Insights into the Circulation of Antibiotic Resistance determinants in the Environment.</title>
        <authorList>
            <person name="Tobin L."/>
            <person name="Jarocki V.M."/>
            <person name="Kenyon J."/>
            <person name="Drigo B."/>
            <person name="Donner E."/>
            <person name="Djordjevic S.P."/>
            <person name="Hamidian M."/>
        </authorList>
    </citation>
    <scope>NUCLEOTIDE SEQUENCE [LARGE SCALE GENOMIC DNA]</scope>
    <source>
        <strain evidence="1 2">SAAc652</strain>
    </source>
</reference>
<sequence length="148" mass="16033">MNILDAAHHTVRKFPGGASALAARMGMRSVAVLNSKVNQNTETHHLTLLEASAIMSITGDYQILQALCAEHGKVAINLPDIPESRDTFLTDLVLSFGMGGGDIYALFKEMMADGRITRGEAIDMSRVINSLHEVLAELNAQINKSVEQ</sequence>
<dbReference type="RefSeq" id="WP_317082264.1">
    <property type="nucleotide sequence ID" value="NZ_JASVDY010000001.1"/>
</dbReference>
<name>A0ABU3WD30_9GAMM</name>
<proteinExistence type="predicted"/>
<accession>A0ABU3WD30</accession>
<dbReference type="EMBL" id="JASVDY010000001">
    <property type="protein sequence ID" value="MDV2468302.1"/>
    <property type="molecule type" value="Genomic_DNA"/>
</dbReference>
<gene>
    <name evidence="1" type="ORF">QR674_04830</name>
</gene>
<keyword evidence="2" id="KW-1185">Reference proteome</keyword>
<evidence type="ECO:0008006" key="3">
    <source>
        <dbReference type="Google" id="ProtNLM"/>
    </source>
</evidence>
<evidence type="ECO:0000313" key="1">
    <source>
        <dbReference type="EMBL" id="MDV2468302.1"/>
    </source>
</evidence>
<dbReference type="Proteomes" id="UP001278188">
    <property type="component" value="Unassembled WGS sequence"/>
</dbReference>
<evidence type="ECO:0000313" key="2">
    <source>
        <dbReference type="Proteomes" id="UP001278188"/>
    </source>
</evidence>
<dbReference type="InterPro" id="IPR009679">
    <property type="entry name" value="Phage_186_CII-like"/>
</dbReference>
<dbReference type="Pfam" id="PF06892">
    <property type="entry name" value="Phage_CP76"/>
    <property type="match status" value="1"/>
</dbReference>